<feature type="transmembrane region" description="Helical" evidence="2">
    <location>
        <begin position="286"/>
        <end position="307"/>
    </location>
</feature>
<feature type="region of interest" description="Disordered" evidence="1">
    <location>
        <begin position="90"/>
        <end position="159"/>
    </location>
</feature>
<keyword evidence="2" id="KW-0812">Transmembrane</keyword>
<feature type="compositionally biased region" description="Polar residues" evidence="1">
    <location>
        <begin position="206"/>
        <end position="223"/>
    </location>
</feature>
<keyword evidence="4" id="KW-1185">Reference proteome</keyword>
<name>A0ABU6V650_9FABA</name>
<protein>
    <submittedName>
        <fullName evidence="3">Uncharacterized protein</fullName>
    </submittedName>
</protein>
<keyword evidence="2" id="KW-1133">Transmembrane helix</keyword>
<dbReference type="Proteomes" id="UP001341840">
    <property type="component" value="Unassembled WGS sequence"/>
</dbReference>
<keyword evidence="2" id="KW-0472">Membrane</keyword>
<sequence length="414" mass="46179">MTSLSELGWLPFTFECTNHAVGYMVLTTSVDIMDHEEARRKNIGVIPPVIEGRNSKKWWKNYRQKFWTVIPPTLILEETLILQPRRQTKPYQPLLSSPPPNQPLLHGPPPSPKPTPPNLPNKGGLISVAASHSTRERWVTADSTPQPPPPRPSTDPNFSLRSFLPIGAASKSRVIHHQPPYSSGFQARLLWSQATSESADTASSDFQPLTTLSSRNRRPSSSQVGVSPLAFAAAAVLPRWSSPLVQVLQRVFGCSVVKKRCSYSVAGRRRRSTPEDRSSRANSISFPMFTLVLFTFQMLMLFVFYIFTVSFSFMDNLASNCKNNVLEYCLDMLLVSLSLSEQDIHSIRYSLGHVSIEQRRHGASLLPRVSRFSFSPSSHLSDSDRGKFGGGGKARRRNAVFTSPLFLNDGVDSH</sequence>
<evidence type="ECO:0000256" key="1">
    <source>
        <dbReference type="SAM" id="MobiDB-lite"/>
    </source>
</evidence>
<proteinExistence type="predicted"/>
<organism evidence="3 4">
    <name type="scientific">Stylosanthes scabra</name>
    <dbReference type="NCBI Taxonomy" id="79078"/>
    <lineage>
        <taxon>Eukaryota</taxon>
        <taxon>Viridiplantae</taxon>
        <taxon>Streptophyta</taxon>
        <taxon>Embryophyta</taxon>
        <taxon>Tracheophyta</taxon>
        <taxon>Spermatophyta</taxon>
        <taxon>Magnoliopsida</taxon>
        <taxon>eudicotyledons</taxon>
        <taxon>Gunneridae</taxon>
        <taxon>Pentapetalae</taxon>
        <taxon>rosids</taxon>
        <taxon>fabids</taxon>
        <taxon>Fabales</taxon>
        <taxon>Fabaceae</taxon>
        <taxon>Papilionoideae</taxon>
        <taxon>50 kb inversion clade</taxon>
        <taxon>dalbergioids sensu lato</taxon>
        <taxon>Dalbergieae</taxon>
        <taxon>Pterocarpus clade</taxon>
        <taxon>Stylosanthes</taxon>
    </lineage>
</organism>
<reference evidence="3 4" key="1">
    <citation type="journal article" date="2023" name="Plants (Basel)">
        <title>Bridging the Gap: Combining Genomics and Transcriptomics Approaches to Understand Stylosanthes scabra, an Orphan Legume from the Brazilian Caatinga.</title>
        <authorList>
            <person name="Ferreira-Neto J.R.C."/>
            <person name="da Silva M.D."/>
            <person name="Binneck E."/>
            <person name="de Melo N.F."/>
            <person name="da Silva R.H."/>
            <person name="de Melo A.L.T.M."/>
            <person name="Pandolfi V."/>
            <person name="Bustamante F.O."/>
            <person name="Brasileiro-Vidal A.C."/>
            <person name="Benko-Iseppon A.M."/>
        </authorList>
    </citation>
    <scope>NUCLEOTIDE SEQUENCE [LARGE SCALE GENOMIC DNA]</scope>
    <source>
        <tissue evidence="3">Leaves</tissue>
    </source>
</reference>
<evidence type="ECO:0000313" key="3">
    <source>
        <dbReference type="EMBL" id="MED6168714.1"/>
    </source>
</evidence>
<feature type="region of interest" description="Disordered" evidence="1">
    <location>
        <begin position="200"/>
        <end position="223"/>
    </location>
</feature>
<feature type="compositionally biased region" description="Pro residues" evidence="1">
    <location>
        <begin position="96"/>
        <end position="119"/>
    </location>
</feature>
<feature type="region of interest" description="Disordered" evidence="1">
    <location>
        <begin position="374"/>
        <end position="395"/>
    </location>
</feature>
<dbReference type="EMBL" id="JASCZI010151072">
    <property type="protein sequence ID" value="MED6168714.1"/>
    <property type="molecule type" value="Genomic_DNA"/>
</dbReference>
<comment type="caution">
    <text evidence="3">The sequence shown here is derived from an EMBL/GenBank/DDBJ whole genome shotgun (WGS) entry which is preliminary data.</text>
</comment>
<evidence type="ECO:0000256" key="2">
    <source>
        <dbReference type="SAM" id="Phobius"/>
    </source>
</evidence>
<accession>A0ABU6V650</accession>
<gene>
    <name evidence="3" type="ORF">PIB30_014179</name>
</gene>
<evidence type="ECO:0000313" key="4">
    <source>
        <dbReference type="Proteomes" id="UP001341840"/>
    </source>
</evidence>
<dbReference type="Gene3D" id="3.30.1490.10">
    <property type="match status" value="1"/>
</dbReference>